<feature type="region of interest" description="Disordered" evidence="3">
    <location>
        <begin position="302"/>
        <end position="325"/>
    </location>
</feature>
<reference evidence="4" key="1">
    <citation type="submission" date="2021-01" db="EMBL/GenBank/DDBJ databases">
        <title>A chromosome-scale assembly of European eel, Anguilla anguilla.</title>
        <authorList>
            <person name="Henkel C."/>
            <person name="Jong-Raadsen S.A."/>
            <person name="Dufour S."/>
            <person name="Weltzien F.-A."/>
            <person name="Palstra A.P."/>
            <person name="Pelster B."/>
            <person name="Spaink H.P."/>
            <person name="Van Den Thillart G.E."/>
            <person name="Jansen H."/>
            <person name="Zahm M."/>
            <person name="Klopp C."/>
            <person name="Cedric C."/>
            <person name="Louis A."/>
            <person name="Berthelot C."/>
            <person name="Parey E."/>
            <person name="Roest Crollius H."/>
            <person name="Montfort J."/>
            <person name="Robinson-Rechavi M."/>
            <person name="Bucao C."/>
            <person name="Bouchez O."/>
            <person name="Gislard M."/>
            <person name="Lluch J."/>
            <person name="Milhes M."/>
            <person name="Lampietro C."/>
            <person name="Lopez Roques C."/>
            <person name="Donnadieu C."/>
            <person name="Braasch I."/>
            <person name="Desvignes T."/>
            <person name="Postlethwait J."/>
            <person name="Bobe J."/>
            <person name="Guiguen Y."/>
            <person name="Dirks R."/>
        </authorList>
    </citation>
    <scope>NUCLEOTIDE SEQUENCE</scope>
    <source>
        <strain evidence="4">Tag_6206</strain>
        <tissue evidence="4">Liver</tissue>
    </source>
</reference>
<dbReference type="PANTHER" id="PTHR21292">
    <property type="entry name" value="EXOCYST COMPLEX COMPONENT SEC6-RELATED"/>
    <property type="match status" value="1"/>
</dbReference>
<accession>A0A9D3LZC5</accession>
<evidence type="ECO:0000256" key="1">
    <source>
        <dbReference type="ARBA" id="ARBA00009447"/>
    </source>
</evidence>
<dbReference type="GO" id="GO:0000145">
    <property type="term" value="C:exocyst"/>
    <property type="evidence" value="ECO:0007669"/>
    <property type="project" value="InterPro"/>
</dbReference>
<gene>
    <name evidence="4" type="ORF">ANANG_G00208780</name>
</gene>
<dbReference type="GO" id="GO:0006887">
    <property type="term" value="P:exocytosis"/>
    <property type="evidence" value="ECO:0007669"/>
    <property type="project" value="UniProtKB-KW"/>
</dbReference>
<feature type="non-terminal residue" evidence="4">
    <location>
        <position position="1"/>
    </location>
</feature>
<dbReference type="AlphaFoldDB" id="A0A9D3LZC5"/>
<proteinExistence type="inferred from homology"/>
<dbReference type="EMBL" id="JAFIRN010000011">
    <property type="protein sequence ID" value="KAG5839795.1"/>
    <property type="molecule type" value="Genomic_DNA"/>
</dbReference>
<comment type="caution">
    <text evidence="4">The sequence shown here is derived from an EMBL/GenBank/DDBJ whole genome shotgun (WGS) entry which is preliminary data.</text>
</comment>
<dbReference type="Gene3D" id="1.10.357.70">
    <property type="entry name" value="Exocyst complex component Sec6, C-terminal domain"/>
    <property type="match status" value="1"/>
</dbReference>
<dbReference type="GO" id="GO:0000149">
    <property type="term" value="F:SNARE binding"/>
    <property type="evidence" value="ECO:0007669"/>
    <property type="project" value="TreeGrafter"/>
</dbReference>
<name>A0A9D3LZC5_ANGAN</name>
<dbReference type="Pfam" id="PF06046">
    <property type="entry name" value="Sec6"/>
    <property type="match status" value="2"/>
</dbReference>
<comment type="similarity">
    <text evidence="1">Belongs to the SEC6 family.</text>
</comment>
<protein>
    <recommendedName>
        <fullName evidence="6">Exocyst complex component Sec6</fullName>
    </recommendedName>
</protein>
<dbReference type="InterPro" id="IPR042532">
    <property type="entry name" value="EXOC3/Sec6_C"/>
</dbReference>
<organism evidence="4 5">
    <name type="scientific">Anguilla anguilla</name>
    <name type="common">European freshwater eel</name>
    <name type="synonym">Muraena anguilla</name>
    <dbReference type="NCBI Taxonomy" id="7936"/>
    <lineage>
        <taxon>Eukaryota</taxon>
        <taxon>Metazoa</taxon>
        <taxon>Chordata</taxon>
        <taxon>Craniata</taxon>
        <taxon>Vertebrata</taxon>
        <taxon>Euteleostomi</taxon>
        <taxon>Actinopterygii</taxon>
        <taxon>Neopterygii</taxon>
        <taxon>Teleostei</taxon>
        <taxon>Anguilliformes</taxon>
        <taxon>Anguillidae</taxon>
        <taxon>Anguilla</taxon>
    </lineage>
</organism>
<evidence type="ECO:0000313" key="4">
    <source>
        <dbReference type="EMBL" id="KAG5839795.1"/>
    </source>
</evidence>
<evidence type="ECO:0008006" key="6">
    <source>
        <dbReference type="Google" id="ProtNLM"/>
    </source>
</evidence>
<dbReference type="InterPro" id="IPR010326">
    <property type="entry name" value="EXOC3/Sec6"/>
</dbReference>
<dbReference type="GO" id="GO:0051601">
    <property type="term" value="P:exocyst localization"/>
    <property type="evidence" value="ECO:0007669"/>
    <property type="project" value="TreeGrafter"/>
</dbReference>
<keyword evidence="5" id="KW-1185">Reference proteome</keyword>
<dbReference type="Gene3D" id="1.10.357.50">
    <property type="match status" value="1"/>
</dbReference>
<dbReference type="Proteomes" id="UP001044222">
    <property type="component" value="Chromosome 11"/>
</dbReference>
<evidence type="ECO:0000256" key="3">
    <source>
        <dbReference type="SAM" id="MobiDB-lite"/>
    </source>
</evidence>
<keyword evidence="2" id="KW-0268">Exocytosis</keyword>
<dbReference type="FunFam" id="1.10.357.70:FF:000001">
    <property type="entry name" value="Exocyst complex component 3"/>
    <property type="match status" value="1"/>
</dbReference>
<sequence>PPSLPPPSLPPSCQSLCGGCVWEWGEEEGSLSVSALLCPPLSLFLFIPLFLLPRLFLSLGAVRRLESWLPWRRAVGQLNSGRMSAGEEENSAGNPGDALPKVEVWPELERAERFARGAALKWASGVFCRPEQLERLGQYRKRESQRTSSIHSRLKSVVQSYLEGVGWGLEQLREARAELREVSRNLREAGAESRRNAEGVQGLDVLRETAADYRQLLAAVSNLPRLYSGELCGRGGAGAGGPEDEALVRGYFSGVGRLAEALARELWSVVGSGLALAAQNPTPFVSAVRIVEREEALDRALLEERGGRRPRGRARPGPSPGRPRAGERFFAVMEEAACARVRSVSYLHTRGPGLASHLAALQHGIVGDLGTVRHLLEHCVCGWELESGEIFTVLKWVLHVYNSSEMMGDPELVAVISPEELGPLVSQEALDQLQNKYVHSVRNSVSEWMQKALEVEQTDWQRDQEPDIDHEGFYHTSLPTIITQMLEENARVALMISDSLRDQTIQMGLYELESFLNRFREALVEFGKEHRKDRNSNRFYLHYLLAAVSNCIVLKSSTESLQQQRSACPAAQLPRTPRAAGGALDRAVRKACRLAVDELQQDLQPATLRLLARSWLASEEGTRALCGVLERHCELYARARPPASSSLCPQLLQEECEWVVVVEYARALMQKKMVCRGAEERSLLAQRMIQDTQQLRELFQGAEGEGAVDGVNPTALLPVLADFIRLKDPSMLTLEVSGLVAKYPDISEEHVSALLDVRGDVPREVRASVLHMLEQSAPPLPPGYRPVFSDILVPLPSMPFCLSTAKCT</sequence>
<dbReference type="PANTHER" id="PTHR21292:SF12">
    <property type="entry name" value="EXOCYST COMPLEX COMPONENT 3-LIKE PROTEIN"/>
    <property type="match status" value="1"/>
</dbReference>
<evidence type="ECO:0000313" key="5">
    <source>
        <dbReference type="Proteomes" id="UP001044222"/>
    </source>
</evidence>
<evidence type="ECO:0000256" key="2">
    <source>
        <dbReference type="ARBA" id="ARBA00022483"/>
    </source>
</evidence>